<keyword evidence="1" id="KW-0805">Transcription regulation</keyword>
<dbReference type="InterPro" id="IPR001647">
    <property type="entry name" value="HTH_TetR"/>
</dbReference>
<gene>
    <name evidence="6" type="ORF">VSH64_30355</name>
</gene>
<reference evidence="6 7" key="1">
    <citation type="journal article" date="2015" name="Int. J. Syst. Evol. Microbiol.">
        <title>Amycolatopsis rhabdoformis sp. nov., an actinomycete isolated from a tropical forest soil.</title>
        <authorList>
            <person name="Souza W.R."/>
            <person name="Silva R.E."/>
            <person name="Goodfellow M."/>
            <person name="Busarakam K."/>
            <person name="Figueiro F.S."/>
            <person name="Ferreira D."/>
            <person name="Rodrigues-Filho E."/>
            <person name="Moraes L.A.B."/>
            <person name="Zucchi T.D."/>
        </authorList>
    </citation>
    <scope>NUCLEOTIDE SEQUENCE [LARGE SCALE GENOMIC DNA]</scope>
    <source>
        <strain evidence="6 7">NCIMB 14900</strain>
    </source>
</reference>
<dbReference type="InterPro" id="IPR041674">
    <property type="entry name" value="TetR_C_22"/>
</dbReference>
<dbReference type="EMBL" id="CP142149">
    <property type="protein sequence ID" value="WSE27156.1"/>
    <property type="molecule type" value="Genomic_DNA"/>
</dbReference>
<evidence type="ECO:0000256" key="1">
    <source>
        <dbReference type="ARBA" id="ARBA00023015"/>
    </source>
</evidence>
<dbReference type="InterPro" id="IPR009057">
    <property type="entry name" value="Homeodomain-like_sf"/>
</dbReference>
<dbReference type="Gene3D" id="1.10.357.10">
    <property type="entry name" value="Tetracycline Repressor, domain 2"/>
    <property type="match status" value="1"/>
</dbReference>
<evidence type="ECO:0000313" key="7">
    <source>
        <dbReference type="Proteomes" id="UP001330812"/>
    </source>
</evidence>
<keyword evidence="7" id="KW-1185">Reference proteome</keyword>
<evidence type="ECO:0000259" key="5">
    <source>
        <dbReference type="PROSITE" id="PS50977"/>
    </source>
</evidence>
<accession>A0ABZ1HZS9</accession>
<evidence type="ECO:0000313" key="6">
    <source>
        <dbReference type="EMBL" id="WSE27156.1"/>
    </source>
</evidence>
<dbReference type="PANTHER" id="PTHR30055">
    <property type="entry name" value="HTH-TYPE TRANSCRIPTIONAL REGULATOR RUTR"/>
    <property type="match status" value="1"/>
</dbReference>
<dbReference type="RefSeq" id="WP_326566166.1">
    <property type="nucleotide sequence ID" value="NZ_CP142149.1"/>
</dbReference>
<evidence type="ECO:0000256" key="4">
    <source>
        <dbReference type="PROSITE-ProRule" id="PRU00335"/>
    </source>
</evidence>
<evidence type="ECO:0000256" key="2">
    <source>
        <dbReference type="ARBA" id="ARBA00023125"/>
    </source>
</evidence>
<keyword evidence="2 4" id="KW-0238">DNA-binding</keyword>
<dbReference type="Pfam" id="PF17928">
    <property type="entry name" value="TetR_C_22"/>
    <property type="match status" value="1"/>
</dbReference>
<keyword evidence="3" id="KW-0804">Transcription</keyword>
<dbReference type="Pfam" id="PF00440">
    <property type="entry name" value="TetR_N"/>
    <property type="match status" value="1"/>
</dbReference>
<dbReference type="SUPFAM" id="SSF46689">
    <property type="entry name" value="Homeodomain-like"/>
    <property type="match status" value="1"/>
</dbReference>
<proteinExistence type="predicted"/>
<feature type="domain" description="HTH tetR-type" evidence="5">
    <location>
        <begin position="19"/>
        <end position="81"/>
    </location>
</feature>
<organism evidence="6 7">
    <name type="scientific">Amycolatopsis rhabdoformis</name>
    <dbReference type="NCBI Taxonomy" id="1448059"/>
    <lineage>
        <taxon>Bacteria</taxon>
        <taxon>Bacillati</taxon>
        <taxon>Actinomycetota</taxon>
        <taxon>Actinomycetes</taxon>
        <taxon>Pseudonocardiales</taxon>
        <taxon>Pseudonocardiaceae</taxon>
        <taxon>Amycolatopsis</taxon>
    </lineage>
</organism>
<dbReference type="PROSITE" id="PS50977">
    <property type="entry name" value="HTH_TETR_2"/>
    <property type="match status" value="1"/>
</dbReference>
<feature type="DNA-binding region" description="H-T-H motif" evidence="4">
    <location>
        <begin position="44"/>
        <end position="63"/>
    </location>
</feature>
<dbReference type="Proteomes" id="UP001330812">
    <property type="component" value="Chromosome"/>
</dbReference>
<dbReference type="InterPro" id="IPR050109">
    <property type="entry name" value="HTH-type_TetR-like_transc_reg"/>
</dbReference>
<dbReference type="PANTHER" id="PTHR30055:SF234">
    <property type="entry name" value="HTH-TYPE TRANSCRIPTIONAL REGULATOR BETI"/>
    <property type="match status" value="1"/>
</dbReference>
<name>A0ABZ1HZS9_9PSEU</name>
<evidence type="ECO:0000256" key="3">
    <source>
        <dbReference type="ARBA" id="ARBA00023163"/>
    </source>
</evidence>
<sequence length="205" mass="23394">MTAGQQPWQQLLPPQERGRARRAKIVEAATKLIDDHGPHSPEVTLRAIADGAGTSAATIYHYFPDVDSVIAAVAAQYMENLIAAVERVHAKHYESFHDLLDANISSYRKHFAKWPGLRELWFDRRASDSVVLIHAHYRETLTELWRRKASEFKGEPVDAMTCRIAIEMVGALWDFAFSLDPRGDERVVGEIRELAHDYYRRRVGI</sequence>
<protein>
    <submittedName>
        <fullName evidence="6">TetR/AcrR family transcriptional regulator</fullName>
    </submittedName>
</protein>